<dbReference type="SUPFAM" id="SSF54897">
    <property type="entry name" value="Protease propeptides/inhibitors"/>
    <property type="match status" value="1"/>
</dbReference>
<keyword evidence="8 16" id="KW-0732">Signal</keyword>
<dbReference type="PANTHER" id="PTHR14218:SF19">
    <property type="entry name" value="SERINE PROTEASE AORO, PUTATIVE (AFU_ORTHOLOGUE AFUA_6G10250)-RELATED"/>
    <property type="match status" value="1"/>
</dbReference>
<evidence type="ECO:0000256" key="11">
    <source>
        <dbReference type="ARBA" id="ARBA00022837"/>
    </source>
</evidence>
<evidence type="ECO:0000256" key="12">
    <source>
        <dbReference type="ARBA" id="ARBA00023026"/>
    </source>
</evidence>
<comment type="subcellular location">
    <subcellularLocation>
        <location evidence="3">Secreted</location>
        <location evidence="3">Extracellular space</location>
    </subcellularLocation>
</comment>
<dbReference type="Pfam" id="PF09286">
    <property type="entry name" value="Pro-kuma_activ"/>
    <property type="match status" value="1"/>
</dbReference>
<evidence type="ECO:0000256" key="10">
    <source>
        <dbReference type="ARBA" id="ARBA00022825"/>
    </source>
</evidence>
<dbReference type="GO" id="GO:0005576">
    <property type="term" value="C:extracellular region"/>
    <property type="evidence" value="ECO:0007669"/>
    <property type="project" value="UniProtKB-SubCell"/>
</dbReference>
<evidence type="ECO:0000256" key="1">
    <source>
        <dbReference type="ARBA" id="ARBA00001910"/>
    </source>
</evidence>
<protein>
    <recommendedName>
        <fullName evidence="4">tripeptidyl-peptidase II</fullName>
        <ecNumber evidence="4">3.4.14.10</ecNumber>
    </recommendedName>
</protein>
<evidence type="ECO:0000313" key="19">
    <source>
        <dbReference type="Proteomes" id="UP000443090"/>
    </source>
</evidence>
<feature type="binding site" evidence="15">
    <location>
        <position position="603"/>
    </location>
    <ligand>
        <name>Ca(2+)</name>
        <dbReference type="ChEBI" id="CHEBI:29108"/>
    </ligand>
</feature>
<keyword evidence="12" id="KW-0843">Virulence</keyword>
<dbReference type="CDD" id="cd11377">
    <property type="entry name" value="Pro-peptidase_S53"/>
    <property type="match status" value="1"/>
</dbReference>
<evidence type="ECO:0000256" key="14">
    <source>
        <dbReference type="ARBA" id="ARBA00023180"/>
    </source>
</evidence>
<dbReference type="PROSITE" id="PS51695">
    <property type="entry name" value="SEDOLISIN"/>
    <property type="match status" value="1"/>
</dbReference>
<dbReference type="CDD" id="cd04056">
    <property type="entry name" value="Peptidases_S53"/>
    <property type="match status" value="1"/>
</dbReference>
<evidence type="ECO:0000256" key="2">
    <source>
        <dbReference type="ARBA" id="ARBA00002451"/>
    </source>
</evidence>
<sequence length="645" mass="69631">MHSSLLLAAAVCLTACSAAPATGNHNFVLHEKRDGTPHQWTKRTRAHPAEVLPVRIGLTQSNLHKAEEYILDVSDPESENFGKHWSAEKIANTFAPSKKTQDGVVDWLVKSGIDVGRHQYSTGRNWLEINATVAETEGLFNTEYHYYEHDISGGHRIACDEYHLPQSVREHIDFAMPTIQLEGMRPMPNIMPQNTAVAPFTGLTGLANCARLYTVECLRALYQFGPGNTTAESNAMGIAEFADFLYLPDLATFFKNFTTQPIPADTVPQFISIDGGQTANASYDQAEGAGVESALDFQTSYGIIYPQKLRLYQVGDGVNMDSVGTFNIFLDALDESYCSYLGGDAPYVDPAYPDPNEGGYTGPLQCGGAPLSNVLSFSYNQIEAALPVSYQTRQCHEWMKMGLQGVSVLFASGDSGVANRYNSGYENSCLTAPDVGPYVDSNGTRFSPSFPTNCPWITAVGGTMLKGGLNATIHDGEQAVGQPDATDPKNDFYSGGGFSNVFELPRYQSKAVSRYLTEYPPPYTSDIFNNSGKARAYPDVSAIGIKLPTVWLGEGLAVGGTSASTPIVASIVTLLNEARIAKGKGPIGFLNPTMYAHPEAFNDITVGGNPGCGSDGFACQPGWDPVTGLGSPNYPKLEEIFLRLP</sequence>
<keyword evidence="19" id="KW-1185">Reference proteome</keyword>
<evidence type="ECO:0000256" key="4">
    <source>
        <dbReference type="ARBA" id="ARBA00012462"/>
    </source>
</evidence>
<dbReference type="GO" id="GO:0004252">
    <property type="term" value="F:serine-type endopeptidase activity"/>
    <property type="evidence" value="ECO:0007669"/>
    <property type="project" value="UniProtKB-UniRule"/>
</dbReference>
<keyword evidence="5" id="KW-0964">Secreted</keyword>
<comment type="catalytic activity">
    <reaction evidence="1">
        <text>Release of an N-terminal tripeptide from a polypeptide.</text>
        <dbReference type="EC" id="3.4.14.10"/>
    </reaction>
</comment>
<dbReference type="InterPro" id="IPR015366">
    <property type="entry name" value="S53_propep"/>
</dbReference>
<evidence type="ECO:0000256" key="5">
    <source>
        <dbReference type="ARBA" id="ARBA00022525"/>
    </source>
</evidence>
<feature type="active site" description="Charge relay system" evidence="15">
    <location>
        <position position="292"/>
    </location>
</feature>
<evidence type="ECO:0000256" key="7">
    <source>
        <dbReference type="ARBA" id="ARBA00022723"/>
    </source>
</evidence>
<evidence type="ECO:0000313" key="18">
    <source>
        <dbReference type="EMBL" id="TVY47498.1"/>
    </source>
</evidence>
<feature type="signal peptide" evidence="16">
    <location>
        <begin position="1"/>
        <end position="18"/>
    </location>
</feature>
<dbReference type="PANTHER" id="PTHR14218">
    <property type="entry name" value="PROTEASE S8 TRIPEPTIDYL PEPTIDASE I CLN2"/>
    <property type="match status" value="1"/>
</dbReference>
<dbReference type="GO" id="GO:0008240">
    <property type="term" value="F:tripeptidyl-peptidase activity"/>
    <property type="evidence" value="ECO:0007669"/>
    <property type="project" value="UniProtKB-EC"/>
</dbReference>
<dbReference type="SUPFAM" id="SSF52743">
    <property type="entry name" value="Subtilisin-like"/>
    <property type="match status" value="1"/>
</dbReference>
<comment type="cofactor">
    <cofactor evidence="15">
        <name>Ca(2+)</name>
        <dbReference type="ChEBI" id="CHEBI:29108"/>
    </cofactor>
    <text evidence="15">Binds 1 Ca(2+) ion per subunit.</text>
</comment>
<comment type="caution">
    <text evidence="18">The sequence shown here is derived from an EMBL/GenBank/DDBJ whole genome shotgun (WGS) entry which is preliminary data.</text>
</comment>
<accession>A0A8H8UJR1</accession>
<reference evidence="18 19" key="1">
    <citation type="submission" date="2018-05" db="EMBL/GenBank/DDBJ databases">
        <title>Genome sequencing and assembly of the regulated plant pathogen Lachnellula willkommii and related sister species for the development of diagnostic species identification markers.</title>
        <authorList>
            <person name="Giroux E."/>
            <person name="Bilodeau G."/>
        </authorList>
    </citation>
    <scope>NUCLEOTIDE SEQUENCE [LARGE SCALE GENOMIC DNA]</scope>
    <source>
        <strain evidence="18 19">CBS 160.35</strain>
    </source>
</reference>
<dbReference type="Gene3D" id="3.40.50.200">
    <property type="entry name" value="Peptidase S8/S53 domain"/>
    <property type="match status" value="1"/>
</dbReference>
<comment type="function">
    <text evidence="2">Secreted tripeptidyl-peptidase which degrades proteins at acidic pHs and is involved in virulence.</text>
</comment>
<proteinExistence type="predicted"/>
<dbReference type="InterPro" id="IPR030400">
    <property type="entry name" value="Sedolisin_dom"/>
</dbReference>
<evidence type="ECO:0000256" key="3">
    <source>
        <dbReference type="ARBA" id="ARBA00004239"/>
    </source>
</evidence>
<feature type="active site" description="Charge relay system" evidence="15">
    <location>
        <position position="296"/>
    </location>
</feature>
<dbReference type="GO" id="GO:0046872">
    <property type="term" value="F:metal ion binding"/>
    <property type="evidence" value="ECO:0007669"/>
    <property type="project" value="UniProtKB-UniRule"/>
</dbReference>
<organism evidence="18 19">
    <name type="scientific">Lachnellula occidentalis</name>
    <dbReference type="NCBI Taxonomy" id="215460"/>
    <lineage>
        <taxon>Eukaryota</taxon>
        <taxon>Fungi</taxon>
        <taxon>Dikarya</taxon>
        <taxon>Ascomycota</taxon>
        <taxon>Pezizomycotina</taxon>
        <taxon>Leotiomycetes</taxon>
        <taxon>Helotiales</taxon>
        <taxon>Lachnaceae</taxon>
        <taxon>Lachnellula</taxon>
    </lineage>
</organism>
<dbReference type="InterPro" id="IPR036852">
    <property type="entry name" value="Peptidase_S8/S53_dom_sf"/>
</dbReference>
<dbReference type="EC" id="3.4.14.10" evidence="4"/>
<keyword evidence="11 15" id="KW-0106">Calcium</keyword>
<feature type="binding site" evidence="15">
    <location>
        <position position="624"/>
    </location>
    <ligand>
        <name>Ca(2+)</name>
        <dbReference type="ChEBI" id="CHEBI:29108"/>
    </ligand>
</feature>
<dbReference type="GO" id="GO:0006508">
    <property type="term" value="P:proteolysis"/>
    <property type="evidence" value="ECO:0007669"/>
    <property type="project" value="UniProtKB-KW"/>
</dbReference>
<evidence type="ECO:0000256" key="15">
    <source>
        <dbReference type="PROSITE-ProRule" id="PRU01032"/>
    </source>
</evidence>
<evidence type="ECO:0000256" key="9">
    <source>
        <dbReference type="ARBA" id="ARBA00022801"/>
    </source>
</evidence>
<keyword evidence="13" id="KW-0865">Zymogen</keyword>
<evidence type="ECO:0000256" key="16">
    <source>
        <dbReference type="SAM" id="SignalP"/>
    </source>
</evidence>
<keyword evidence="6 15" id="KW-0645">Protease</keyword>
<gene>
    <name evidence="18" type="primary">aorO_4</name>
    <name evidence="18" type="ORF">LOCC1_G002246</name>
</gene>
<evidence type="ECO:0000259" key="17">
    <source>
        <dbReference type="PROSITE" id="PS51695"/>
    </source>
</evidence>
<feature type="binding site" evidence="15">
    <location>
        <position position="622"/>
    </location>
    <ligand>
        <name>Ca(2+)</name>
        <dbReference type="ChEBI" id="CHEBI:29108"/>
    </ligand>
</feature>
<evidence type="ECO:0000256" key="13">
    <source>
        <dbReference type="ARBA" id="ARBA00023145"/>
    </source>
</evidence>
<dbReference type="EMBL" id="QGMI01000089">
    <property type="protein sequence ID" value="TVY47498.1"/>
    <property type="molecule type" value="Genomic_DNA"/>
</dbReference>
<keyword evidence="10 15" id="KW-0720">Serine protease</keyword>
<feature type="active site" description="Charge relay system" evidence="15">
    <location>
        <position position="562"/>
    </location>
</feature>
<keyword evidence="9 15" id="KW-0378">Hydrolase</keyword>
<dbReference type="SMART" id="SM00944">
    <property type="entry name" value="Pro-kuma_activ"/>
    <property type="match status" value="1"/>
</dbReference>
<feature type="binding site" evidence="15">
    <location>
        <position position="604"/>
    </location>
    <ligand>
        <name>Ca(2+)</name>
        <dbReference type="ChEBI" id="CHEBI:29108"/>
    </ligand>
</feature>
<dbReference type="InterPro" id="IPR050819">
    <property type="entry name" value="Tripeptidyl-peptidase_I"/>
</dbReference>
<feature type="chain" id="PRO_5034965679" description="tripeptidyl-peptidase II" evidence="16">
    <location>
        <begin position="19"/>
        <end position="645"/>
    </location>
</feature>
<feature type="domain" description="Peptidase S53" evidence="17">
    <location>
        <begin position="212"/>
        <end position="644"/>
    </location>
</feature>
<evidence type="ECO:0000256" key="6">
    <source>
        <dbReference type="ARBA" id="ARBA00022670"/>
    </source>
</evidence>
<name>A0A8H8UJR1_9HELO</name>
<keyword evidence="14" id="KW-0325">Glycoprotein</keyword>
<dbReference type="Proteomes" id="UP000443090">
    <property type="component" value="Unassembled WGS sequence"/>
</dbReference>
<dbReference type="FunFam" id="3.40.50.200:FF:000015">
    <property type="entry name" value="Tripeptidyl peptidase A"/>
    <property type="match status" value="1"/>
</dbReference>
<evidence type="ECO:0000256" key="8">
    <source>
        <dbReference type="ARBA" id="ARBA00022729"/>
    </source>
</evidence>
<dbReference type="AlphaFoldDB" id="A0A8H8UJR1"/>
<dbReference type="OrthoDB" id="409122at2759"/>
<keyword evidence="7 15" id="KW-0479">Metal-binding</keyword>